<feature type="domain" description="Transposase IS200-like" evidence="1">
    <location>
        <begin position="85"/>
        <end position="192"/>
    </location>
</feature>
<dbReference type="Gene3D" id="3.30.70.1290">
    <property type="entry name" value="Transposase IS200-like"/>
    <property type="match status" value="1"/>
</dbReference>
<organism evidence="2 3">
    <name type="scientific">Neolewinella antarctica</name>
    <dbReference type="NCBI Taxonomy" id="442734"/>
    <lineage>
        <taxon>Bacteria</taxon>
        <taxon>Pseudomonadati</taxon>
        <taxon>Bacteroidota</taxon>
        <taxon>Saprospiria</taxon>
        <taxon>Saprospirales</taxon>
        <taxon>Lewinellaceae</taxon>
        <taxon>Neolewinella</taxon>
    </lineage>
</organism>
<gene>
    <name evidence="2" type="ORF">GGR27_002973</name>
</gene>
<dbReference type="RefSeq" id="WP_168038584.1">
    <property type="nucleotide sequence ID" value="NZ_JAATJH010000005.1"/>
</dbReference>
<protein>
    <submittedName>
        <fullName evidence="2">REP element-mobilizing transposase RayT</fullName>
    </submittedName>
</protein>
<dbReference type="SUPFAM" id="SSF143422">
    <property type="entry name" value="Transposase IS200-like"/>
    <property type="match status" value="1"/>
</dbReference>
<name>A0ABX0XEY9_9BACT</name>
<dbReference type="EMBL" id="JAATJH010000005">
    <property type="protein sequence ID" value="NJC27456.1"/>
    <property type="molecule type" value="Genomic_DNA"/>
</dbReference>
<dbReference type="InterPro" id="IPR036515">
    <property type="entry name" value="Transposase_17_sf"/>
</dbReference>
<dbReference type="PANTHER" id="PTHR36966:SF1">
    <property type="entry name" value="REP-ASSOCIATED TYROSINE TRANSPOSASE"/>
    <property type="match status" value="1"/>
</dbReference>
<comment type="caution">
    <text evidence="2">The sequence shown here is derived from an EMBL/GenBank/DDBJ whole genome shotgun (WGS) entry which is preliminary data.</text>
</comment>
<dbReference type="SMART" id="SM01321">
    <property type="entry name" value="Y1_Tnp"/>
    <property type="match status" value="1"/>
</dbReference>
<evidence type="ECO:0000313" key="3">
    <source>
        <dbReference type="Proteomes" id="UP000770785"/>
    </source>
</evidence>
<proteinExistence type="predicted"/>
<dbReference type="Proteomes" id="UP000770785">
    <property type="component" value="Unassembled WGS sequence"/>
</dbReference>
<dbReference type="Pfam" id="PF01797">
    <property type="entry name" value="Y1_Tnp"/>
    <property type="match status" value="1"/>
</dbReference>
<dbReference type="InterPro" id="IPR052715">
    <property type="entry name" value="RAYT_transposase"/>
</dbReference>
<evidence type="ECO:0000313" key="2">
    <source>
        <dbReference type="EMBL" id="NJC27456.1"/>
    </source>
</evidence>
<keyword evidence="3" id="KW-1185">Reference proteome</keyword>
<reference evidence="2 3" key="1">
    <citation type="submission" date="2020-03" db="EMBL/GenBank/DDBJ databases">
        <title>Genomic Encyclopedia of Type Strains, Phase IV (KMG-IV): sequencing the most valuable type-strain genomes for metagenomic binning, comparative biology and taxonomic classification.</title>
        <authorList>
            <person name="Goeker M."/>
        </authorList>
    </citation>
    <scope>NUCLEOTIDE SEQUENCE [LARGE SCALE GENOMIC DNA]</scope>
    <source>
        <strain evidence="2 3">DSM 105096</strain>
    </source>
</reference>
<accession>A0ABX0XEY9</accession>
<evidence type="ECO:0000259" key="1">
    <source>
        <dbReference type="SMART" id="SM01321"/>
    </source>
</evidence>
<sequence>MPRSQNAKLPHFDINTAVHIAYRLAGSVPVKQLEYLNKSRALKIERAVANALLRPPKISGDWLRREKQAIHQRHHLALDNYLHNNSNGPYHLQDTRIAEEVIASWRLLHERKEIYLYVVCIMSNHVHLIVDCPVGVEAVSISSVVRKAKGYTARVANKLLDRKGTAFWAPNYFDTSVRRGRFLRAVWYVLHNPVKAGLVEQWEDWPNTWLNPEYELLFRSECF</sequence>
<dbReference type="PANTHER" id="PTHR36966">
    <property type="entry name" value="REP-ASSOCIATED TYROSINE TRANSPOSASE"/>
    <property type="match status" value="1"/>
</dbReference>
<dbReference type="InterPro" id="IPR002686">
    <property type="entry name" value="Transposase_17"/>
</dbReference>